<dbReference type="SUPFAM" id="SSF46689">
    <property type="entry name" value="Homeodomain-like"/>
    <property type="match status" value="1"/>
</dbReference>
<dbReference type="InterPro" id="IPR009057">
    <property type="entry name" value="Homeodomain-like_sf"/>
</dbReference>
<dbReference type="InterPro" id="IPR046348">
    <property type="entry name" value="SIS_dom_sf"/>
</dbReference>
<dbReference type="RefSeq" id="WP_353305791.1">
    <property type="nucleotide sequence ID" value="NZ_AP028955.1"/>
</dbReference>
<evidence type="ECO:0000313" key="2">
    <source>
        <dbReference type="EMBL" id="BET38864.1"/>
    </source>
</evidence>
<organism evidence="2 3">
    <name type="scientific">Spiroplasma ixodetis</name>
    <dbReference type="NCBI Taxonomy" id="2141"/>
    <lineage>
        <taxon>Bacteria</taxon>
        <taxon>Bacillati</taxon>
        <taxon>Mycoplasmatota</taxon>
        <taxon>Mollicutes</taxon>
        <taxon>Entomoplasmatales</taxon>
        <taxon>Spiroplasmataceae</taxon>
        <taxon>Spiroplasma</taxon>
    </lineage>
</organism>
<dbReference type="InterPro" id="IPR047640">
    <property type="entry name" value="RpiR-like"/>
</dbReference>
<dbReference type="Gene3D" id="3.40.50.10490">
    <property type="entry name" value="Glucose-6-phosphate isomerase like protein, domain 1"/>
    <property type="match status" value="1"/>
</dbReference>
<dbReference type="Proteomes" id="UP001473424">
    <property type="component" value="Chromosome"/>
</dbReference>
<reference evidence="3" key="1">
    <citation type="journal article" date="2024" name="FEMS Microbiol. Lett.">
        <title>Genomic insights into Spiroplasma endosymbionts that induce male-killing and protective phenotypes in the pea aphid.</title>
        <authorList>
            <person name="Arai H."/>
            <person name="Legeai F."/>
            <person name="Kageyama D."/>
            <person name="Sugio A."/>
            <person name="Simon J.C."/>
        </authorList>
    </citation>
    <scope>NUCLEOTIDE SEQUENCE [LARGE SCALE GENOMIC DNA]</scope>
    <source>
        <strain evidence="3">sAp269</strain>
    </source>
</reference>
<dbReference type="InterPro" id="IPR036388">
    <property type="entry name" value="WH-like_DNA-bd_sf"/>
</dbReference>
<name>A0ABM8JND1_9MOLU</name>
<gene>
    <name evidence="2" type="ORF">SAP269_14530</name>
</gene>
<proteinExistence type="predicted"/>
<keyword evidence="3" id="KW-1185">Reference proteome</keyword>
<dbReference type="EMBL" id="AP028955">
    <property type="protein sequence ID" value="BET38864.1"/>
    <property type="molecule type" value="Genomic_DNA"/>
</dbReference>
<sequence length="215" mass="25132">MLINDIFWSRVSKEENNFTKKEKVLINYINKNSQKMDQVTISSLSKENTVGYSVVYNLIKKLGFKGYREFIISLAAQETTFKALNRDFFGDRSVLKEHYKKLMDLNDSTINYEELQRFINWIDDNRKACIYLAGIGHSGLGAEDLSNKLYRFGLRSICLNEDDDSILIRASLIIPEDVIILFHYQVKPLLLLKQLNLLKRIMLKLQLLHHKIKLN</sequence>
<dbReference type="PROSITE" id="PS51071">
    <property type="entry name" value="HTH_RPIR"/>
    <property type="match status" value="1"/>
</dbReference>
<dbReference type="PANTHER" id="PTHR30514:SF10">
    <property type="entry name" value="MURR_RPIR FAMILY TRANSCRIPTIONAL REGULATOR"/>
    <property type="match status" value="1"/>
</dbReference>
<accession>A0ABM8JND1</accession>
<dbReference type="SUPFAM" id="SSF53697">
    <property type="entry name" value="SIS domain"/>
    <property type="match status" value="1"/>
</dbReference>
<dbReference type="InterPro" id="IPR000281">
    <property type="entry name" value="HTH_RpiR"/>
</dbReference>
<protein>
    <recommendedName>
        <fullName evidence="1">HTH rpiR-type domain-containing protein</fullName>
    </recommendedName>
</protein>
<dbReference type="Pfam" id="PF01418">
    <property type="entry name" value="HTH_6"/>
    <property type="match status" value="1"/>
</dbReference>
<feature type="domain" description="HTH rpiR-type" evidence="1">
    <location>
        <begin position="5"/>
        <end position="81"/>
    </location>
</feature>
<dbReference type="Gene3D" id="1.10.10.10">
    <property type="entry name" value="Winged helix-like DNA-binding domain superfamily/Winged helix DNA-binding domain"/>
    <property type="match status" value="1"/>
</dbReference>
<evidence type="ECO:0000259" key="1">
    <source>
        <dbReference type="PROSITE" id="PS51071"/>
    </source>
</evidence>
<dbReference type="PANTHER" id="PTHR30514">
    <property type="entry name" value="GLUCOKINASE"/>
    <property type="match status" value="1"/>
</dbReference>
<evidence type="ECO:0000313" key="3">
    <source>
        <dbReference type="Proteomes" id="UP001473424"/>
    </source>
</evidence>